<evidence type="ECO:0000256" key="2">
    <source>
        <dbReference type="SAM" id="SignalP"/>
    </source>
</evidence>
<feature type="chain" id="PRO_5016592138" evidence="2">
    <location>
        <begin position="19"/>
        <end position="1685"/>
    </location>
</feature>
<feature type="compositionally biased region" description="Polar residues" evidence="1">
    <location>
        <begin position="1636"/>
        <end position="1648"/>
    </location>
</feature>
<reference evidence="3 4" key="1">
    <citation type="submission" date="2018-07" db="EMBL/GenBank/DDBJ databases">
        <title>Complete Genome and Methylome Analysis of Deinococcus wulumuqiensis NEB 479.</title>
        <authorList>
            <person name="Fomenkov A."/>
            <person name="Luyten Y."/>
            <person name="Vincze T."/>
            <person name="Anton B.P."/>
            <person name="Clark T."/>
            <person name="Roberts R.J."/>
            <person name="Morgan R.D."/>
        </authorList>
    </citation>
    <scope>NUCLEOTIDE SEQUENCE [LARGE SCALE GENOMIC DNA]</scope>
    <source>
        <strain evidence="3 4">NEB 479</strain>
    </source>
</reference>
<proteinExistence type="predicted"/>
<feature type="compositionally biased region" description="Pro residues" evidence="1">
    <location>
        <begin position="1603"/>
        <end position="1618"/>
    </location>
</feature>
<dbReference type="EMBL" id="CP031158">
    <property type="protein sequence ID" value="AXG99092.1"/>
    <property type="molecule type" value="Genomic_DNA"/>
</dbReference>
<organism evidence="3 4">
    <name type="scientific">Deinococcus wulumuqiensis</name>
    <dbReference type="NCBI Taxonomy" id="980427"/>
    <lineage>
        <taxon>Bacteria</taxon>
        <taxon>Thermotogati</taxon>
        <taxon>Deinococcota</taxon>
        <taxon>Deinococci</taxon>
        <taxon>Deinococcales</taxon>
        <taxon>Deinococcaceae</taxon>
        <taxon>Deinococcus</taxon>
    </lineage>
</organism>
<evidence type="ECO:0000256" key="1">
    <source>
        <dbReference type="SAM" id="MobiDB-lite"/>
    </source>
</evidence>
<dbReference type="SUPFAM" id="SSF56935">
    <property type="entry name" value="Porins"/>
    <property type="match status" value="1"/>
</dbReference>
<feature type="region of interest" description="Disordered" evidence="1">
    <location>
        <begin position="1597"/>
        <end position="1668"/>
    </location>
</feature>
<dbReference type="KEGG" id="dwu:DVJ83_07865"/>
<protein>
    <submittedName>
        <fullName evidence="3">DUF11 domain-containing protein</fullName>
    </submittedName>
</protein>
<feature type="signal peptide" evidence="2">
    <location>
        <begin position="1"/>
        <end position="18"/>
    </location>
</feature>
<keyword evidence="2" id="KW-0732">Signal</keyword>
<dbReference type="STRING" id="1288484.GCA_000348665_01379"/>
<evidence type="ECO:0000313" key="3">
    <source>
        <dbReference type="EMBL" id="AXG99092.1"/>
    </source>
</evidence>
<accession>A0A345IHC0</accession>
<sequence length="1685" mass="178005">MKRAITTLTAALLGAATAQEIATSLPLTSVGNKLMWTVGDQDLKLVVGVSSRVQLDVYGAQFDPQDYRSPDYFGDENYSAAKPKEPVSSTFILTNASGEVVKEFDYGAGAQDWQTFINEDLPAGTYTLKVRTEGNGKNTFAFRLNSISAAVQADHLNVTVRSNDWVPALNVYNPGGPLTVKLYDGDGPQELEAELRDAQGNVYPIKVSGQLEWDDIQVPEAKGNYTVFLRQPKDTFQYSNTVGFQLTGAPITVVNADTTGKLQLVAELVLPDETLPTQATVQVGEQSYEVQGAAGPFTLPAQEYPVTAAPIKGAEVTVDQSAVTVEKEQTKTVKVQVRPDVALSFSADKPEVCVGDVVKFTARATTEFERQILPATMQVKLPEGFTAAGETTVTAKVDANNPGELVFEAKAEASAAGERQVTATLLPWNKTQDLGVRVLPTATQIELRRADLAAAQPGDTVTVTLTLKNTSAVSAPYQLTDNPGERLEALDPATFSGELAPGEEKTLSYRARVRGEAAGQSDLQATLSSACDSQQTVAGTLSVTPPPPPPAKTVVAVQRESTVRIPFDSPKAATQIVIAHEPPQDAVYVPGSSTLNGKGVADPETGPSGKLYWTTPGAPRGVLTYKVTHEGALGALASPTLVGKYAKNNLEVLVGDGNLDDLGSLRKISSAAESEENPGAVRLPLDGTVYRDRDRVTVAVQGTVDDEAVPTVNGVAVDAATLGKKVTDPGKGTLRREYFGQLLKPGENVISYGGQQVKVYLAGTPVSAELTPLQLVADGVTPIKVKIKLLDAAGIANGTSVTVQTSLEPERRDAQPLVGSYQINLKDGEGVLEMQPLNTPTRFDVKVLVGDTPVSRSFEAIPSKTRVGIGTVSAGALLGGGGVAGEVRAAGYLETPIGEGKLYVAGAGALSAEPDKDGQIKFAQDRQAGLPTTANPLERYPNYGDSSTHDIPLQGIDPVAFRYEHPDFNVQYRQSALPVDVFNLGINPTALSGFTRTNPQVSGFVAALPKDEVRAEFPANGTRVLSLGKAGLLADSEVIELVSVDARTGAERITTLQRLREYTVDYASGVVYFQKAVGLTDVEGNPQVVRVRYRLDDAMAQRQIAWGVQASSRLMDDRLTLGAAAVQLDGVTSVGVRARYADGISRADLLAAHSGGMLVNGTADVKTERLEARASVRYQDPGYQGLNQVEDGIAADARAQYKLTERLGVGVAGYYRKDIDTDGKPEGDRNGGYADVRATYDFKPFSVGLGVRAGFGDQRGVGLVGSAGYSQGGYVVKVEHAQPISGELTPTTTLTATAPVAENVTLTARDEVRWGEGSRGSIGLNSRFGMTNVAVNYDLPGAGGWGNRARFGVDTALPLGEKVSLGLNAGYLLDLAGDDDGWNAGASVRYKDEQLVATLGSDVAHKKDGFRVALKGGASYSLNDRLTLSADATHVRGPQPTDAGTNVALSAALRASQWQGLAYLRYKDGALAAQKPEVIGEANLEYHMPRYALRGGIAGRMLLKQPESATYQVSASGTYYVTDRLGLGLAGRALLQPATGYQAYSFGVEGSVRALPGTWVTLGYNPLGFSGINSNLYTRQGAYVRLDLMLDDAQYGGAGLPAQPEPLPQDSPAAPQPTLPQTAPTVPQTEPAAPQGRQTPPVNLNLKGQSGFWELATPKPGIPDAAPNAVAAPILAPTTAPTEGN</sequence>
<dbReference type="Proteomes" id="UP000253744">
    <property type="component" value="Chromosome"/>
</dbReference>
<evidence type="ECO:0000313" key="4">
    <source>
        <dbReference type="Proteomes" id="UP000253744"/>
    </source>
</evidence>
<name>A0A345IHC0_9DEIO</name>
<dbReference type="RefSeq" id="WP_114671975.1">
    <property type="nucleotide sequence ID" value="NZ_CP031158.1"/>
</dbReference>
<feature type="compositionally biased region" description="Low complexity" evidence="1">
    <location>
        <begin position="1619"/>
        <end position="1629"/>
    </location>
</feature>
<gene>
    <name evidence="3" type="ORF">DVJ83_07865</name>
</gene>